<proteinExistence type="predicted"/>
<dbReference type="Proteomes" id="UP000007519">
    <property type="component" value="Chromosome"/>
</dbReference>
<dbReference type="HOGENOM" id="CLU_2358105_0_0_10"/>
<organism evidence="1 2">
    <name type="scientific">Saprospira grandis (strain Lewin)</name>
    <dbReference type="NCBI Taxonomy" id="984262"/>
    <lineage>
        <taxon>Bacteria</taxon>
        <taxon>Pseudomonadati</taxon>
        <taxon>Bacteroidota</taxon>
        <taxon>Saprospiria</taxon>
        <taxon>Saprospirales</taxon>
        <taxon>Saprospiraceae</taxon>
        <taxon>Saprospira</taxon>
    </lineage>
</organism>
<protein>
    <submittedName>
        <fullName evidence="1">Uncharacterized protein</fullName>
    </submittedName>
</protein>
<keyword evidence="2" id="KW-1185">Reference proteome</keyword>
<sequence length="96" mass="10739">MYSIFWLHLTGRLQGLPPSAGATFRGSLLARPCAGFARLVWPLATPAHRLLPLVVEDALKGLLWPFGLRPWRLCRYLQPKGRSHFCWALVFLAAAA</sequence>
<dbReference type="KEGG" id="sgn:SGRA_4104"/>
<dbReference type="AlphaFoldDB" id="H6L7E7"/>
<reference evidence="1 2" key="1">
    <citation type="journal article" date="2012" name="Stand. Genomic Sci.">
        <title>Complete genome sequencing and analysis of Saprospira grandis str. Lewin, a predatory marine bacterium.</title>
        <authorList>
            <person name="Saw J.H."/>
            <person name="Yuryev A."/>
            <person name="Kanbe M."/>
            <person name="Hou S."/>
            <person name="Young A.G."/>
            <person name="Aizawa S."/>
            <person name="Alam M."/>
        </authorList>
    </citation>
    <scope>NUCLEOTIDE SEQUENCE [LARGE SCALE GENOMIC DNA]</scope>
    <source>
        <strain evidence="1 2">Lewin</strain>
    </source>
</reference>
<dbReference type="EMBL" id="CP002831">
    <property type="protein sequence ID" value="AFC26819.1"/>
    <property type="molecule type" value="Genomic_DNA"/>
</dbReference>
<accession>H6L7E7</accession>
<gene>
    <name evidence="1" type="ordered locus">SGRA_4104</name>
</gene>
<evidence type="ECO:0000313" key="1">
    <source>
        <dbReference type="EMBL" id="AFC26819.1"/>
    </source>
</evidence>
<name>H6L7E7_SAPGL</name>
<evidence type="ECO:0000313" key="2">
    <source>
        <dbReference type="Proteomes" id="UP000007519"/>
    </source>
</evidence>
<dbReference type="STRING" id="984262.SGRA_4104"/>